<accession>A0AAV6WA86</accession>
<dbReference type="EMBL" id="WHWC01000016">
    <property type="protein sequence ID" value="KAG8367371.1"/>
    <property type="molecule type" value="Genomic_DNA"/>
</dbReference>
<dbReference type="Proteomes" id="UP000826271">
    <property type="component" value="Unassembled WGS sequence"/>
</dbReference>
<name>A0AAV6WA86_9LAMI</name>
<dbReference type="AlphaFoldDB" id="A0AAV6WA86"/>
<reference evidence="1" key="1">
    <citation type="submission" date="2019-10" db="EMBL/GenBank/DDBJ databases">
        <authorList>
            <person name="Zhang R."/>
            <person name="Pan Y."/>
            <person name="Wang J."/>
            <person name="Ma R."/>
            <person name="Yu S."/>
        </authorList>
    </citation>
    <scope>NUCLEOTIDE SEQUENCE</scope>
    <source>
        <strain evidence="1">LA-IB0</strain>
        <tissue evidence="1">Leaf</tissue>
    </source>
</reference>
<evidence type="ECO:0000313" key="2">
    <source>
        <dbReference type="Proteomes" id="UP000826271"/>
    </source>
</evidence>
<protein>
    <recommendedName>
        <fullName evidence="3">Reverse transcriptase</fullName>
    </recommendedName>
</protein>
<keyword evidence="2" id="KW-1185">Reference proteome</keyword>
<evidence type="ECO:0000313" key="1">
    <source>
        <dbReference type="EMBL" id="KAG8367371.1"/>
    </source>
</evidence>
<organism evidence="1 2">
    <name type="scientific">Buddleja alternifolia</name>
    <dbReference type="NCBI Taxonomy" id="168488"/>
    <lineage>
        <taxon>Eukaryota</taxon>
        <taxon>Viridiplantae</taxon>
        <taxon>Streptophyta</taxon>
        <taxon>Embryophyta</taxon>
        <taxon>Tracheophyta</taxon>
        <taxon>Spermatophyta</taxon>
        <taxon>Magnoliopsida</taxon>
        <taxon>eudicotyledons</taxon>
        <taxon>Gunneridae</taxon>
        <taxon>Pentapetalae</taxon>
        <taxon>asterids</taxon>
        <taxon>lamiids</taxon>
        <taxon>Lamiales</taxon>
        <taxon>Scrophulariaceae</taxon>
        <taxon>Buddlejeae</taxon>
        <taxon>Buddleja</taxon>
    </lineage>
</organism>
<gene>
    <name evidence="1" type="ORF">BUALT_Bualt16G0065100</name>
</gene>
<proteinExistence type="predicted"/>
<sequence>MKQNIEKANDKAKDVEMNGDSYPKCRLNDSQSAHMIWSVLASEIKDVLFAFLDDKEPGPNGYTAAFLKKAWRITGENITAGISNFFISGKLLKELSSTLITLILKVEVPKKASNFSPIA</sequence>
<comment type="caution">
    <text evidence="1">The sequence shown here is derived from an EMBL/GenBank/DDBJ whole genome shotgun (WGS) entry which is preliminary data.</text>
</comment>
<evidence type="ECO:0008006" key="3">
    <source>
        <dbReference type="Google" id="ProtNLM"/>
    </source>
</evidence>